<sequence length="98" mass="10517">MSKVAQTESLPINGTVFDSSLVFALQTMVVETAIVATKSFAWSLMMMGTLPNGIDVFIKEPEAYAGLVASIVLPNSFLFFFCGMGKIGQFSFATSCSE</sequence>
<keyword evidence="1" id="KW-1133">Transmembrane helix</keyword>
<evidence type="ECO:0000313" key="3">
    <source>
        <dbReference type="Proteomes" id="UP000323597"/>
    </source>
</evidence>
<keyword evidence="1" id="KW-0472">Membrane</keyword>
<keyword evidence="1" id="KW-0812">Transmembrane</keyword>
<keyword evidence="3" id="KW-1185">Reference proteome</keyword>
<dbReference type="AlphaFoldDB" id="A0A5D2WKI9"/>
<feature type="transmembrane region" description="Helical" evidence="1">
    <location>
        <begin position="21"/>
        <end position="43"/>
    </location>
</feature>
<reference evidence="2 3" key="1">
    <citation type="submission" date="2019-07" db="EMBL/GenBank/DDBJ databases">
        <title>WGS assembly of Gossypium mustelinum.</title>
        <authorList>
            <person name="Chen Z.J."/>
            <person name="Sreedasyam A."/>
            <person name="Ando A."/>
            <person name="Song Q."/>
            <person name="De L."/>
            <person name="Hulse-Kemp A."/>
            <person name="Ding M."/>
            <person name="Ye W."/>
            <person name="Kirkbride R."/>
            <person name="Jenkins J."/>
            <person name="Plott C."/>
            <person name="Lovell J."/>
            <person name="Lin Y.-M."/>
            <person name="Vaughn R."/>
            <person name="Liu B."/>
            <person name="Li W."/>
            <person name="Simpson S."/>
            <person name="Scheffler B."/>
            <person name="Saski C."/>
            <person name="Grover C."/>
            <person name="Hu G."/>
            <person name="Conover J."/>
            <person name="Carlson J."/>
            <person name="Shu S."/>
            <person name="Boston L."/>
            <person name="Williams M."/>
            <person name="Peterson D."/>
            <person name="Mcgee K."/>
            <person name="Jones D."/>
            <person name="Wendel J."/>
            <person name="Stelly D."/>
            <person name="Grimwood J."/>
            <person name="Schmutz J."/>
        </authorList>
    </citation>
    <scope>NUCLEOTIDE SEQUENCE [LARGE SCALE GENOMIC DNA]</scope>
    <source>
        <strain evidence="2">1408120.09</strain>
    </source>
</reference>
<proteinExistence type="predicted"/>
<dbReference type="EMBL" id="CM017648">
    <property type="protein sequence ID" value="TYJ02218.1"/>
    <property type="molecule type" value="Genomic_DNA"/>
</dbReference>
<evidence type="ECO:0000256" key="1">
    <source>
        <dbReference type="SAM" id="Phobius"/>
    </source>
</evidence>
<name>A0A5D2WKI9_GOSMU</name>
<protein>
    <submittedName>
        <fullName evidence="2">Uncharacterized protein</fullName>
    </submittedName>
</protein>
<gene>
    <name evidence="2" type="ORF">E1A91_A13G212300v1</name>
</gene>
<feature type="transmembrane region" description="Helical" evidence="1">
    <location>
        <begin position="63"/>
        <end position="82"/>
    </location>
</feature>
<accession>A0A5D2WKI9</accession>
<dbReference type="Proteomes" id="UP000323597">
    <property type="component" value="Chromosome A13"/>
</dbReference>
<organism evidence="2 3">
    <name type="scientific">Gossypium mustelinum</name>
    <name type="common">Cotton</name>
    <name type="synonym">Gossypium caicoense</name>
    <dbReference type="NCBI Taxonomy" id="34275"/>
    <lineage>
        <taxon>Eukaryota</taxon>
        <taxon>Viridiplantae</taxon>
        <taxon>Streptophyta</taxon>
        <taxon>Embryophyta</taxon>
        <taxon>Tracheophyta</taxon>
        <taxon>Spermatophyta</taxon>
        <taxon>Magnoliopsida</taxon>
        <taxon>eudicotyledons</taxon>
        <taxon>Gunneridae</taxon>
        <taxon>Pentapetalae</taxon>
        <taxon>rosids</taxon>
        <taxon>malvids</taxon>
        <taxon>Malvales</taxon>
        <taxon>Malvaceae</taxon>
        <taxon>Malvoideae</taxon>
        <taxon>Gossypium</taxon>
    </lineage>
</organism>
<evidence type="ECO:0000313" key="2">
    <source>
        <dbReference type="EMBL" id="TYJ02218.1"/>
    </source>
</evidence>